<comment type="domain">
    <text evidence="8">The N-terminal domain determines nucleotide recognition and specific binding, while the C-terminal domain determines the specific binding to the target protein.</text>
</comment>
<comment type="function">
    <text evidence="8">Transfers a GMP moiety from GTP to Mo-molybdopterin (Mo-MPT) cofactor (Moco or molybdenum cofactor) to form Mo-molybdopterin guanine dinucleotide (Mo-MGD) cofactor.</text>
</comment>
<protein>
    <recommendedName>
        <fullName evidence="8">Molybdenum cofactor guanylyltransferase</fullName>
        <shortName evidence="8">MoCo guanylyltransferase</shortName>
        <ecNumber evidence="8">2.7.7.77</ecNumber>
    </recommendedName>
    <alternativeName>
        <fullName evidence="8">GTP:molybdopterin guanylyltransferase</fullName>
    </alternativeName>
    <alternativeName>
        <fullName evidence="8">Mo-MPT guanylyltransferase</fullName>
    </alternativeName>
    <alternativeName>
        <fullName evidence="8">Molybdopterin guanylyltransferase</fullName>
    </alternativeName>
    <alternativeName>
        <fullName evidence="8">Molybdopterin-guanine dinucleotide synthase</fullName>
        <shortName evidence="8">MGD synthase</shortName>
    </alternativeName>
</protein>
<keyword evidence="3 8" id="KW-0479">Metal-binding</keyword>
<evidence type="ECO:0000256" key="1">
    <source>
        <dbReference type="ARBA" id="ARBA00022490"/>
    </source>
</evidence>
<feature type="binding site" evidence="8">
    <location>
        <position position="20"/>
    </location>
    <ligand>
        <name>GTP</name>
        <dbReference type="ChEBI" id="CHEBI:37565"/>
    </ligand>
</feature>
<dbReference type="GO" id="GO:0061603">
    <property type="term" value="F:molybdenum cofactor guanylyltransferase activity"/>
    <property type="evidence" value="ECO:0007669"/>
    <property type="project" value="UniProtKB-EC"/>
</dbReference>
<dbReference type="InterPro" id="IPR029044">
    <property type="entry name" value="Nucleotide-diphossugar_trans"/>
</dbReference>
<dbReference type="NCBIfam" id="TIGR02665">
    <property type="entry name" value="molyb_mobA"/>
    <property type="match status" value="1"/>
</dbReference>
<organism evidence="10 11">
    <name type="scientific">Brenneria roseae subsp. americana</name>
    <dbReference type="NCBI Taxonomy" id="1508507"/>
    <lineage>
        <taxon>Bacteria</taxon>
        <taxon>Pseudomonadati</taxon>
        <taxon>Pseudomonadota</taxon>
        <taxon>Gammaproteobacteria</taxon>
        <taxon>Enterobacterales</taxon>
        <taxon>Pectobacteriaceae</taxon>
        <taxon>Brenneria</taxon>
    </lineage>
</organism>
<evidence type="ECO:0000256" key="5">
    <source>
        <dbReference type="ARBA" id="ARBA00022842"/>
    </source>
</evidence>
<comment type="cofactor">
    <cofactor evidence="8">
        <name>Mg(2+)</name>
        <dbReference type="ChEBI" id="CHEBI:18420"/>
    </cofactor>
</comment>
<dbReference type="GO" id="GO:1902758">
    <property type="term" value="P:bis(molybdopterin guanine dinucleotide)molybdenum biosynthetic process"/>
    <property type="evidence" value="ECO:0007669"/>
    <property type="project" value="TreeGrafter"/>
</dbReference>
<sequence>MITGVILAGGQSTRMGGNDKGLVELRGIPLYQHVLSRLKNQVDDIIISANRNLSAYQQSGYRVVSDIEKGFAGPLAGILTGMQASASEWIVFVPCDVPGLPLDLVHRLWKEKEGNNAVYVTDGRRDHPTLLLINRCLIEPLKTYLHNGDRKLMLFIEQIGAKAVSFADQPNAFLNLNSPEDLSNWQRQQNEC</sequence>
<comment type="subunit">
    <text evidence="8">Monomer.</text>
</comment>
<feature type="binding site" evidence="8">
    <location>
        <begin position="7"/>
        <end position="9"/>
    </location>
    <ligand>
        <name>GTP</name>
        <dbReference type="ChEBI" id="CHEBI:37565"/>
    </ligand>
</feature>
<dbReference type="GO" id="GO:0005737">
    <property type="term" value="C:cytoplasm"/>
    <property type="evidence" value="ECO:0007669"/>
    <property type="project" value="UniProtKB-SubCell"/>
</dbReference>
<comment type="subcellular location">
    <subcellularLocation>
        <location evidence="8">Cytoplasm</location>
    </subcellularLocation>
</comment>
<evidence type="ECO:0000256" key="4">
    <source>
        <dbReference type="ARBA" id="ARBA00022741"/>
    </source>
</evidence>
<keyword evidence="11" id="KW-1185">Reference proteome</keyword>
<dbReference type="InterPro" id="IPR013482">
    <property type="entry name" value="Molybde_CF_guanTrfase"/>
</dbReference>
<dbReference type="Gene3D" id="3.90.550.10">
    <property type="entry name" value="Spore Coat Polysaccharide Biosynthesis Protein SpsA, Chain A"/>
    <property type="match status" value="1"/>
</dbReference>
<dbReference type="OrthoDB" id="9788394at2"/>
<feature type="binding site" evidence="8">
    <location>
        <position position="96"/>
    </location>
    <ligand>
        <name>Mg(2+)</name>
        <dbReference type="ChEBI" id="CHEBI:18420"/>
    </ligand>
</feature>
<dbReference type="PANTHER" id="PTHR19136">
    <property type="entry name" value="MOLYBDENUM COFACTOR GUANYLYLTRANSFERASE"/>
    <property type="match status" value="1"/>
</dbReference>
<dbReference type="PANTHER" id="PTHR19136:SF81">
    <property type="entry name" value="MOLYBDENUM COFACTOR GUANYLYLTRANSFERASE"/>
    <property type="match status" value="1"/>
</dbReference>
<dbReference type="GO" id="GO:0005525">
    <property type="term" value="F:GTP binding"/>
    <property type="evidence" value="ECO:0007669"/>
    <property type="project" value="UniProtKB-UniRule"/>
</dbReference>
<feature type="binding site" evidence="8">
    <location>
        <position position="96"/>
    </location>
    <ligand>
        <name>GTP</name>
        <dbReference type="ChEBI" id="CHEBI:37565"/>
    </ligand>
</feature>
<dbReference type="EMBL" id="QDKJ01000012">
    <property type="protein sequence ID" value="PWC10809.1"/>
    <property type="molecule type" value="Genomic_DNA"/>
</dbReference>
<keyword evidence="10" id="KW-0548">Nucleotidyltransferase</keyword>
<dbReference type="InterPro" id="IPR025877">
    <property type="entry name" value="MobA-like_NTP_Trfase"/>
</dbReference>
<comment type="caution">
    <text evidence="10">The sequence shown here is derived from an EMBL/GenBank/DDBJ whole genome shotgun (WGS) entry which is preliminary data.</text>
</comment>
<dbReference type="EC" id="2.7.7.77" evidence="8"/>
<evidence type="ECO:0000256" key="2">
    <source>
        <dbReference type="ARBA" id="ARBA00022679"/>
    </source>
</evidence>
<dbReference type="CDD" id="cd02503">
    <property type="entry name" value="MobA"/>
    <property type="match status" value="1"/>
</dbReference>
<evidence type="ECO:0000256" key="3">
    <source>
        <dbReference type="ARBA" id="ARBA00022723"/>
    </source>
</evidence>
<keyword evidence="1 8" id="KW-0963">Cytoplasm</keyword>
<evidence type="ECO:0000313" key="10">
    <source>
        <dbReference type="EMBL" id="PWC10809.1"/>
    </source>
</evidence>
<dbReference type="SUPFAM" id="SSF53448">
    <property type="entry name" value="Nucleotide-diphospho-sugar transferases"/>
    <property type="match status" value="1"/>
</dbReference>
<proteinExistence type="inferred from homology"/>
<gene>
    <name evidence="8 10" type="primary">mobA</name>
    <name evidence="10" type="ORF">B4923_14925</name>
</gene>
<comment type="similarity">
    <text evidence="8">Belongs to the MobA family.</text>
</comment>
<evidence type="ECO:0000256" key="8">
    <source>
        <dbReference type="HAMAP-Rule" id="MF_00316"/>
    </source>
</evidence>
<dbReference type="Pfam" id="PF12804">
    <property type="entry name" value="NTP_transf_3"/>
    <property type="match status" value="1"/>
</dbReference>
<evidence type="ECO:0000256" key="6">
    <source>
        <dbReference type="ARBA" id="ARBA00023134"/>
    </source>
</evidence>
<keyword evidence="5 8" id="KW-0460">Magnesium</keyword>
<name>A0A2U1TN41_9GAMM</name>
<dbReference type="Proteomes" id="UP000245138">
    <property type="component" value="Unassembled WGS sequence"/>
</dbReference>
<comment type="catalytic activity">
    <reaction evidence="8">
        <text>Mo-molybdopterin + GTP + H(+) = Mo-molybdopterin guanine dinucleotide + diphosphate</text>
        <dbReference type="Rhea" id="RHEA:34243"/>
        <dbReference type="ChEBI" id="CHEBI:15378"/>
        <dbReference type="ChEBI" id="CHEBI:33019"/>
        <dbReference type="ChEBI" id="CHEBI:37565"/>
        <dbReference type="ChEBI" id="CHEBI:71302"/>
        <dbReference type="ChEBI" id="CHEBI:71310"/>
        <dbReference type="EC" id="2.7.7.77"/>
    </reaction>
</comment>
<accession>A0A2U1TN41</accession>
<keyword evidence="6 8" id="KW-0342">GTP-binding</keyword>
<dbReference type="GO" id="GO:0046872">
    <property type="term" value="F:metal ion binding"/>
    <property type="evidence" value="ECO:0007669"/>
    <property type="project" value="UniProtKB-KW"/>
</dbReference>
<evidence type="ECO:0000256" key="7">
    <source>
        <dbReference type="ARBA" id="ARBA00023150"/>
    </source>
</evidence>
<feature type="binding site" evidence="8">
    <location>
        <position position="66"/>
    </location>
    <ligand>
        <name>GTP</name>
        <dbReference type="ChEBI" id="CHEBI:37565"/>
    </ligand>
</feature>
<keyword evidence="2 8" id="KW-0808">Transferase</keyword>
<dbReference type="AlphaFoldDB" id="A0A2U1TN41"/>
<dbReference type="HAMAP" id="MF_00316">
    <property type="entry name" value="MobA"/>
    <property type="match status" value="1"/>
</dbReference>
<feature type="domain" description="MobA-like NTP transferase" evidence="9">
    <location>
        <begin position="4"/>
        <end position="154"/>
    </location>
</feature>
<comment type="caution">
    <text evidence="8">Lacks conserved residue(s) required for the propagation of feature annotation.</text>
</comment>
<evidence type="ECO:0000259" key="9">
    <source>
        <dbReference type="Pfam" id="PF12804"/>
    </source>
</evidence>
<keyword evidence="7 8" id="KW-0501">Molybdenum cofactor biosynthesis</keyword>
<evidence type="ECO:0000313" key="11">
    <source>
        <dbReference type="Proteomes" id="UP000245138"/>
    </source>
</evidence>
<reference evidence="10 11" key="1">
    <citation type="submission" date="2018-04" db="EMBL/GenBank/DDBJ databases">
        <title>Brenneria corticis sp.nov.</title>
        <authorList>
            <person name="Li Y."/>
        </authorList>
    </citation>
    <scope>NUCLEOTIDE SEQUENCE [LARGE SCALE GENOMIC DNA]</scope>
    <source>
        <strain evidence="10 11">LMG 27715</strain>
    </source>
</reference>
<keyword evidence="4 8" id="KW-0547">Nucleotide-binding</keyword>
<dbReference type="RefSeq" id="WP_109055165.1">
    <property type="nucleotide sequence ID" value="NZ_QDKJ01000012.1"/>
</dbReference>